<protein>
    <submittedName>
        <fullName evidence="1">Uncharacterized protein</fullName>
    </submittedName>
</protein>
<organism evidence="1">
    <name type="scientific">marine sediment metagenome</name>
    <dbReference type="NCBI Taxonomy" id="412755"/>
    <lineage>
        <taxon>unclassified sequences</taxon>
        <taxon>metagenomes</taxon>
        <taxon>ecological metagenomes</taxon>
    </lineage>
</organism>
<gene>
    <name evidence="1" type="ORF">S06H3_04965</name>
</gene>
<dbReference type="EMBL" id="BARV01001791">
    <property type="protein sequence ID" value="GAI00182.1"/>
    <property type="molecule type" value="Genomic_DNA"/>
</dbReference>
<sequence>MALTLYGDLDLSVIDELPPGRQKVKTKYLAPSDIEKAYAIIHVIFLIYRVTG</sequence>
<proteinExistence type="predicted"/>
<dbReference type="AlphaFoldDB" id="X1JZI9"/>
<feature type="non-terminal residue" evidence="1">
    <location>
        <position position="52"/>
    </location>
</feature>
<comment type="caution">
    <text evidence="1">The sequence shown here is derived from an EMBL/GenBank/DDBJ whole genome shotgun (WGS) entry which is preliminary data.</text>
</comment>
<evidence type="ECO:0000313" key="1">
    <source>
        <dbReference type="EMBL" id="GAI00182.1"/>
    </source>
</evidence>
<name>X1JZI9_9ZZZZ</name>
<reference evidence="1" key="1">
    <citation type="journal article" date="2014" name="Front. Microbiol.">
        <title>High frequency of phylogenetically diverse reductive dehalogenase-homologous genes in deep subseafloor sedimentary metagenomes.</title>
        <authorList>
            <person name="Kawai M."/>
            <person name="Futagami T."/>
            <person name="Toyoda A."/>
            <person name="Takaki Y."/>
            <person name="Nishi S."/>
            <person name="Hori S."/>
            <person name="Arai W."/>
            <person name="Tsubouchi T."/>
            <person name="Morono Y."/>
            <person name="Uchiyama I."/>
            <person name="Ito T."/>
            <person name="Fujiyama A."/>
            <person name="Inagaki F."/>
            <person name="Takami H."/>
        </authorList>
    </citation>
    <scope>NUCLEOTIDE SEQUENCE</scope>
    <source>
        <strain evidence="1">Expedition CK06-06</strain>
    </source>
</reference>
<accession>X1JZI9</accession>